<organism evidence="10 11">
    <name type="scientific">Lysinibacillus antri</name>
    <dbReference type="NCBI Taxonomy" id="2498145"/>
    <lineage>
        <taxon>Bacteria</taxon>
        <taxon>Bacillati</taxon>
        <taxon>Bacillota</taxon>
        <taxon>Bacilli</taxon>
        <taxon>Bacillales</taxon>
        <taxon>Bacillaceae</taxon>
        <taxon>Lysinibacillus</taxon>
    </lineage>
</organism>
<evidence type="ECO:0000256" key="8">
    <source>
        <dbReference type="RuleBase" id="RU362026"/>
    </source>
</evidence>
<dbReference type="GO" id="GO:0015667">
    <property type="term" value="F:site-specific DNA-methyltransferase (cytosine-N4-specific) activity"/>
    <property type="evidence" value="ECO:0007669"/>
    <property type="project" value="UniProtKB-EC"/>
</dbReference>
<accession>A0A3S0R433</accession>
<proteinExistence type="inferred from homology"/>
<evidence type="ECO:0000256" key="4">
    <source>
        <dbReference type="ARBA" id="ARBA00022691"/>
    </source>
</evidence>
<evidence type="ECO:0000256" key="5">
    <source>
        <dbReference type="ARBA" id="ARBA00022747"/>
    </source>
</evidence>
<dbReference type="Gene3D" id="3.40.50.150">
    <property type="entry name" value="Vaccinia Virus protein VP39"/>
    <property type="match status" value="1"/>
</dbReference>
<protein>
    <recommendedName>
        <fullName evidence="8">Methyltransferase</fullName>
        <ecNumber evidence="8">2.1.1.-</ecNumber>
    </recommendedName>
</protein>
<dbReference type="InterPro" id="IPR001091">
    <property type="entry name" value="RM_Methyltransferase"/>
</dbReference>
<evidence type="ECO:0000256" key="1">
    <source>
        <dbReference type="ARBA" id="ARBA00010203"/>
    </source>
</evidence>
<gene>
    <name evidence="10" type="ORF">EK386_18760</name>
</gene>
<dbReference type="GO" id="GO:0032259">
    <property type="term" value="P:methylation"/>
    <property type="evidence" value="ECO:0007669"/>
    <property type="project" value="UniProtKB-KW"/>
</dbReference>
<keyword evidence="2 10" id="KW-0489">Methyltransferase</keyword>
<evidence type="ECO:0000259" key="9">
    <source>
        <dbReference type="Pfam" id="PF01555"/>
    </source>
</evidence>
<dbReference type="PRINTS" id="PR00508">
    <property type="entry name" value="S21N4MTFRASE"/>
</dbReference>
<evidence type="ECO:0000256" key="7">
    <source>
        <dbReference type="ARBA" id="ARBA00049120"/>
    </source>
</evidence>
<dbReference type="RefSeq" id="WP_126660710.1">
    <property type="nucleotide sequence ID" value="NZ_RYYR01000042.1"/>
</dbReference>
<dbReference type="EMBL" id="RYYR01000042">
    <property type="protein sequence ID" value="RUL47231.1"/>
    <property type="molecule type" value="Genomic_DNA"/>
</dbReference>
<dbReference type="SUPFAM" id="SSF53335">
    <property type="entry name" value="S-adenosyl-L-methionine-dependent methyltransferases"/>
    <property type="match status" value="2"/>
</dbReference>
<dbReference type="InterPro" id="IPR017985">
    <property type="entry name" value="MeTrfase_CN4_CS"/>
</dbReference>
<evidence type="ECO:0000256" key="6">
    <source>
        <dbReference type="ARBA" id="ARBA00023125"/>
    </source>
</evidence>
<evidence type="ECO:0000313" key="11">
    <source>
        <dbReference type="Proteomes" id="UP000287910"/>
    </source>
</evidence>
<evidence type="ECO:0000256" key="3">
    <source>
        <dbReference type="ARBA" id="ARBA00022679"/>
    </source>
</evidence>
<dbReference type="GO" id="GO:0008170">
    <property type="term" value="F:N-methyltransferase activity"/>
    <property type="evidence" value="ECO:0007669"/>
    <property type="project" value="InterPro"/>
</dbReference>
<comment type="catalytic activity">
    <reaction evidence="7">
        <text>a 2'-deoxycytidine in DNA + S-adenosyl-L-methionine = an N(4)-methyl-2'-deoxycytidine in DNA + S-adenosyl-L-homocysteine + H(+)</text>
        <dbReference type="Rhea" id="RHEA:16857"/>
        <dbReference type="Rhea" id="RHEA-COMP:11369"/>
        <dbReference type="Rhea" id="RHEA-COMP:13674"/>
        <dbReference type="ChEBI" id="CHEBI:15378"/>
        <dbReference type="ChEBI" id="CHEBI:57856"/>
        <dbReference type="ChEBI" id="CHEBI:59789"/>
        <dbReference type="ChEBI" id="CHEBI:85452"/>
        <dbReference type="ChEBI" id="CHEBI:137933"/>
        <dbReference type="EC" id="2.1.1.113"/>
    </reaction>
</comment>
<sequence length="473" mass="55815">MTRNNNPNMATFNQYLTCNSIRFRDYLPQVTEPFIDLIVTSPPYWDMKQYGEVEQTGFKQTYEEYLDDIEQTFATLYDLSKDTATLYVNSDTIKRDGKIIRLPDDIAKRLESIGWIHKDILIWDKGKTLPWSHKGQMRNTFEYIHMFVKSEDYKYYIERIKTVDELKEWWVDYPERYSPEGKVPDNIWEFTIPTQGSWGTKKDFGDKEFKHACPFPPEMMARLIKLSSDEGDVVFDPYAGTGILLATAENLNRKYMGLDTNPGYKEIFEHVTKPLIKEQIVNINQYYEYQENLKRLLNEAIYKLRILKFPKAMIKTFIREQNQSFPFVCAFAIEERYQLTDNERANKKIGKASYYFILNPHSNNNDNTYTILKEMSENAPFSKYGLIHDIHLITMEEAIQLFQEQNEEIYLYVNAIVNNSISSISFDEYLELIQNEVLIEKYCNKGIPPIFSNVNITLSDYEEILPDKFKRNG</sequence>
<evidence type="ECO:0000313" key="10">
    <source>
        <dbReference type="EMBL" id="RUL47231.1"/>
    </source>
</evidence>
<feature type="domain" description="DNA methylase N-4/N-6" evidence="9">
    <location>
        <begin position="35"/>
        <end position="269"/>
    </location>
</feature>
<dbReference type="GO" id="GO:0009307">
    <property type="term" value="P:DNA restriction-modification system"/>
    <property type="evidence" value="ECO:0007669"/>
    <property type="project" value="UniProtKB-KW"/>
</dbReference>
<evidence type="ECO:0000256" key="2">
    <source>
        <dbReference type="ARBA" id="ARBA00022603"/>
    </source>
</evidence>
<dbReference type="InterPro" id="IPR029063">
    <property type="entry name" value="SAM-dependent_MTases_sf"/>
</dbReference>
<keyword evidence="5" id="KW-0680">Restriction system</keyword>
<dbReference type="Pfam" id="PF01555">
    <property type="entry name" value="N6_N4_Mtase"/>
    <property type="match status" value="1"/>
</dbReference>
<dbReference type="InterPro" id="IPR002941">
    <property type="entry name" value="DNA_methylase_N4/N6"/>
</dbReference>
<dbReference type="PROSITE" id="PS00093">
    <property type="entry name" value="N4_MTASE"/>
    <property type="match status" value="1"/>
</dbReference>
<dbReference type="GO" id="GO:0003677">
    <property type="term" value="F:DNA binding"/>
    <property type="evidence" value="ECO:0007669"/>
    <property type="project" value="UniProtKB-KW"/>
</dbReference>
<name>A0A3S0R433_9BACI</name>
<dbReference type="Proteomes" id="UP000287910">
    <property type="component" value="Unassembled WGS sequence"/>
</dbReference>
<comment type="similarity">
    <text evidence="1">Belongs to the N(4)/N(6)-methyltransferase family. N(4) subfamily.</text>
</comment>
<keyword evidence="3 10" id="KW-0808">Transferase</keyword>
<reference evidence="10 11" key="1">
    <citation type="submission" date="2018-12" db="EMBL/GenBank/DDBJ databases">
        <title>Lysinibacillus antri sp. nov., isolated from a cave soil.</title>
        <authorList>
            <person name="Narsing Rao M.P."/>
            <person name="Zhang H."/>
            <person name="Dong Z.-Y."/>
            <person name="Niu X.-K."/>
            <person name="Zhang K."/>
            <person name="Fang B.-Z."/>
            <person name="Kang Y.-Q."/>
            <person name="Xiao M."/>
            <person name="Li W.-J."/>
        </authorList>
    </citation>
    <scope>NUCLEOTIDE SEQUENCE [LARGE SCALE GENOMIC DNA]</scope>
    <source>
        <strain evidence="10 11">SYSU K30002</strain>
    </source>
</reference>
<keyword evidence="4" id="KW-0949">S-adenosyl-L-methionine</keyword>
<dbReference type="AlphaFoldDB" id="A0A3S0R433"/>
<comment type="caution">
    <text evidence="10">The sequence shown here is derived from an EMBL/GenBank/DDBJ whole genome shotgun (WGS) entry which is preliminary data.</text>
</comment>
<keyword evidence="6" id="KW-0238">DNA-binding</keyword>
<dbReference type="EC" id="2.1.1.-" evidence="8"/>
<keyword evidence="11" id="KW-1185">Reference proteome</keyword>